<dbReference type="EMBL" id="NCQP01000002">
    <property type="protein sequence ID" value="OWJ55081.1"/>
    <property type="molecule type" value="Genomic_DNA"/>
</dbReference>
<keyword evidence="4 5" id="KW-0472">Membrane</keyword>
<evidence type="ECO:0000313" key="9">
    <source>
        <dbReference type="Proteomes" id="UP000058613"/>
    </source>
</evidence>
<feature type="transmembrane region" description="Helical" evidence="5">
    <location>
        <begin position="119"/>
        <end position="146"/>
    </location>
</feature>
<reference evidence="7 9" key="1">
    <citation type="submission" date="2015-10" db="EMBL/GenBank/DDBJ databases">
        <title>Complete genome sequence of hyperthermophilic archaeon Pyrodictium delaneyi Su06.</title>
        <authorList>
            <person name="Jung J.-H."/>
            <person name="Lin J."/>
            <person name="Holden J.F."/>
            <person name="Park C.-S."/>
        </authorList>
    </citation>
    <scope>NUCLEOTIDE SEQUENCE [LARGE SCALE GENOMIC DNA]</scope>
    <source>
        <strain evidence="7 9">Su06</strain>
    </source>
</reference>
<dbReference type="GO" id="GO:0008381">
    <property type="term" value="F:mechanosensitive monoatomic ion channel activity"/>
    <property type="evidence" value="ECO:0007669"/>
    <property type="project" value="InterPro"/>
</dbReference>
<gene>
    <name evidence="8" type="ORF">Pdsh_05180</name>
    <name evidence="7" type="ORF">Pyrde_1647</name>
</gene>
<organism evidence="7 9">
    <name type="scientific">Pyrodictium delaneyi</name>
    <dbReference type="NCBI Taxonomy" id="1273541"/>
    <lineage>
        <taxon>Archaea</taxon>
        <taxon>Thermoproteota</taxon>
        <taxon>Thermoprotei</taxon>
        <taxon>Desulfurococcales</taxon>
        <taxon>Pyrodictiaceae</taxon>
        <taxon>Pyrodictium</taxon>
    </lineage>
</organism>
<dbReference type="Pfam" id="PF00924">
    <property type="entry name" value="MS_channel_2nd"/>
    <property type="match status" value="1"/>
</dbReference>
<reference evidence="8 10" key="2">
    <citation type="submission" date="2017-05" db="EMBL/GenBank/DDBJ databases">
        <title>The draft genome of the hyperthermophilic archaeon 'Pyrodictium delaneyi strain Hulk', an iron and nitrate reducer, reveals the capacity for sulfate reduction.</title>
        <authorList>
            <person name="Demey L.M."/>
            <person name="Miller C."/>
            <person name="Manzella M."/>
            <person name="Reguera G."/>
            <person name="Kashefi K."/>
        </authorList>
    </citation>
    <scope>NUCLEOTIDE SEQUENCE [LARGE SCALE GENOMIC DNA]</scope>
    <source>
        <strain evidence="8 10">Hulk</strain>
    </source>
</reference>
<evidence type="ECO:0000259" key="6">
    <source>
        <dbReference type="Pfam" id="PF00924"/>
    </source>
</evidence>
<name>A0A0P0N610_9CREN</name>
<accession>A0A0P0N610</accession>
<dbReference type="PANTHER" id="PTHR30221">
    <property type="entry name" value="SMALL-CONDUCTANCE MECHANOSENSITIVE CHANNEL"/>
    <property type="match status" value="1"/>
</dbReference>
<evidence type="ECO:0000256" key="5">
    <source>
        <dbReference type="SAM" id="Phobius"/>
    </source>
</evidence>
<evidence type="ECO:0000256" key="3">
    <source>
        <dbReference type="ARBA" id="ARBA00022989"/>
    </source>
</evidence>
<dbReference type="EMBL" id="CP013011">
    <property type="protein sequence ID" value="ALL01690.1"/>
    <property type="molecule type" value="Genomic_DNA"/>
</dbReference>
<protein>
    <recommendedName>
        <fullName evidence="6">Mechanosensitive ion channel MscS domain-containing protein</fullName>
    </recommendedName>
</protein>
<feature type="transmembrane region" description="Helical" evidence="5">
    <location>
        <begin position="55"/>
        <end position="72"/>
    </location>
</feature>
<dbReference type="GO" id="GO:0016020">
    <property type="term" value="C:membrane"/>
    <property type="evidence" value="ECO:0007669"/>
    <property type="project" value="UniProtKB-SubCell"/>
</dbReference>
<proteinExistence type="predicted"/>
<keyword evidence="10" id="KW-1185">Reference proteome</keyword>
<evidence type="ECO:0000313" key="10">
    <source>
        <dbReference type="Proteomes" id="UP000196694"/>
    </source>
</evidence>
<evidence type="ECO:0000256" key="4">
    <source>
        <dbReference type="ARBA" id="ARBA00023136"/>
    </source>
</evidence>
<dbReference type="InterPro" id="IPR006685">
    <property type="entry name" value="MscS_channel_2nd"/>
</dbReference>
<evidence type="ECO:0000313" key="7">
    <source>
        <dbReference type="EMBL" id="ALL01690.1"/>
    </source>
</evidence>
<dbReference type="InterPro" id="IPR010920">
    <property type="entry name" value="LSM_dom_sf"/>
</dbReference>
<feature type="domain" description="Mechanosensitive ion channel MscS" evidence="6">
    <location>
        <begin position="155"/>
        <end position="201"/>
    </location>
</feature>
<dbReference type="Gene3D" id="2.30.30.60">
    <property type="match status" value="1"/>
</dbReference>
<evidence type="ECO:0000256" key="2">
    <source>
        <dbReference type="ARBA" id="ARBA00022692"/>
    </source>
</evidence>
<dbReference type="KEGG" id="pdl:Pyrde_1647"/>
<dbReference type="STRING" id="1273541.Pyrde_1647"/>
<sequence length="305" mass="34005">MKHLDEQSTEDSLPDRGCHQDVVANETTQTLTVDNVTSLIGQAAGFIKTQLLTPLIQLSIVFVVVYLFLRIVRSILLRLQKRDLVSSTLAEQIYRLVSLVTYTVTIITLIYMFTSAREVIYVLIVALAAILLANWSIIADISAYYIMLAFRQTHRAATLIELPRLGIKGKIIGTGLFHTRIRTLSGKIVYIPNHVMLSEPVAQLANVQSTVALEVELNIPKVEKGNPIEQLERNIKSILGEARLATRPQDITILVLSADNNRVKLEIHVPVMGAEPRPATINNIISTLMDELEELSPSIRLKQLV</sequence>
<dbReference type="PANTHER" id="PTHR30221:SF8">
    <property type="entry name" value="SMALL-CONDUCTANCE MECHANOSENSITIVE CHANNEL"/>
    <property type="match status" value="1"/>
</dbReference>
<dbReference type="InterPro" id="IPR023408">
    <property type="entry name" value="MscS_beta-dom_sf"/>
</dbReference>
<keyword evidence="3 5" id="KW-1133">Transmembrane helix</keyword>
<feature type="transmembrane region" description="Helical" evidence="5">
    <location>
        <begin position="93"/>
        <end position="113"/>
    </location>
</feature>
<dbReference type="AlphaFoldDB" id="A0A0P0N610"/>
<dbReference type="SUPFAM" id="SSF50182">
    <property type="entry name" value="Sm-like ribonucleoproteins"/>
    <property type="match status" value="1"/>
</dbReference>
<comment type="subcellular location">
    <subcellularLocation>
        <location evidence="1">Membrane</location>
    </subcellularLocation>
</comment>
<evidence type="ECO:0000256" key="1">
    <source>
        <dbReference type="ARBA" id="ARBA00004370"/>
    </source>
</evidence>
<dbReference type="Proteomes" id="UP000058613">
    <property type="component" value="Chromosome"/>
</dbReference>
<dbReference type="Proteomes" id="UP000196694">
    <property type="component" value="Unassembled WGS sequence"/>
</dbReference>
<keyword evidence="2 5" id="KW-0812">Transmembrane</keyword>
<dbReference type="InterPro" id="IPR045275">
    <property type="entry name" value="MscS_archaea/bacteria_type"/>
</dbReference>
<evidence type="ECO:0000313" key="8">
    <source>
        <dbReference type="EMBL" id="OWJ55081.1"/>
    </source>
</evidence>